<comment type="similarity">
    <text evidence="2">Belongs to the archaeal/bacterial/fungal opsin family.</text>
</comment>
<feature type="compositionally biased region" description="Low complexity" evidence="6">
    <location>
        <begin position="278"/>
        <end position="288"/>
    </location>
</feature>
<dbReference type="Pfam" id="PF01036">
    <property type="entry name" value="Bac_rhodopsin"/>
    <property type="match status" value="1"/>
</dbReference>
<accession>A0A0F2M791</accession>
<organism evidence="8 9">
    <name type="scientific">Sporothrix schenckii 1099-18</name>
    <dbReference type="NCBI Taxonomy" id="1397361"/>
    <lineage>
        <taxon>Eukaryota</taxon>
        <taxon>Fungi</taxon>
        <taxon>Dikarya</taxon>
        <taxon>Ascomycota</taxon>
        <taxon>Pezizomycotina</taxon>
        <taxon>Sordariomycetes</taxon>
        <taxon>Sordariomycetidae</taxon>
        <taxon>Ophiostomatales</taxon>
        <taxon>Ophiostomataceae</taxon>
        <taxon>Sporothrix</taxon>
    </lineage>
</organism>
<reference evidence="8 9" key="2">
    <citation type="journal article" date="2015" name="Eukaryot. Cell">
        <title>Asexual propagation of a virulent clone complex in a human and feline outbreak of sporotrichosis.</title>
        <authorList>
            <person name="Teixeira Mde M."/>
            <person name="Rodrigues A.M."/>
            <person name="Tsui C.K."/>
            <person name="de Almeida L.G."/>
            <person name="Van Diepeningen A.D."/>
            <person name="van den Ende B.G."/>
            <person name="Fernandes G.F."/>
            <person name="Kano R."/>
            <person name="Hamelin R.C."/>
            <person name="Lopes-Bezerra L.M."/>
            <person name="Vasconcelos A.T."/>
            <person name="de Hoog S."/>
            <person name="de Camargo Z.P."/>
            <person name="Felipe M.S."/>
        </authorList>
    </citation>
    <scope>NUCLEOTIDE SEQUENCE [LARGE SCALE GENOMIC DNA]</scope>
    <source>
        <strain evidence="8 9">1099-18</strain>
    </source>
</reference>
<dbReference type="CDD" id="cd15239">
    <property type="entry name" value="7tm_YRO2_fungal-like"/>
    <property type="match status" value="1"/>
</dbReference>
<dbReference type="OrthoDB" id="536545at2759"/>
<dbReference type="KEGG" id="ssck:SPSK_09636"/>
<evidence type="ECO:0000256" key="2">
    <source>
        <dbReference type="ARBA" id="ARBA00008130"/>
    </source>
</evidence>
<evidence type="ECO:0000313" key="9">
    <source>
        <dbReference type="Proteomes" id="UP000033710"/>
    </source>
</evidence>
<keyword evidence="4 7" id="KW-1133">Transmembrane helix</keyword>
<proteinExistence type="inferred from homology"/>
<evidence type="ECO:0000256" key="7">
    <source>
        <dbReference type="SAM" id="Phobius"/>
    </source>
</evidence>
<feature type="transmembrane region" description="Helical" evidence="7">
    <location>
        <begin position="105"/>
        <end position="123"/>
    </location>
</feature>
<dbReference type="VEuPathDB" id="FungiDB:SPSK_09636"/>
<name>A0A0F2M791_SPOSC</name>
<evidence type="ECO:0000256" key="5">
    <source>
        <dbReference type="ARBA" id="ARBA00023136"/>
    </source>
</evidence>
<dbReference type="AlphaFoldDB" id="A0A0F2M791"/>
<feature type="transmembrane region" description="Helical" evidence="7">
    <location>
        <begin position="224"/>
        <end position="245"/>
    </location>
</feature>
<gene>
    <name evidence="8" type="ORF">SPSK_09636</name>
</gene>
<dbReference type="GeneID" id="27671485"/>
<feature type="compositionally biased region" description="Low complexity" evidence="6">
    <location>
        <begin position="296"/>
        <end position="305"/>
    </location>
</feature>
<evidence type="ECO:0000313" key="8">
    <source>
        <dbReference type="EMBL" id="KJR85558.1"/>
    </source>
</evidence>
<keyword evidence="3 7" id="KW-0812">Transmembrane</keyword>
<evidence type="ECO:0000256" key="6">
    <source>
        <dbReference type="SAM" id="MobiDB-lite"/>
    </source>
</evidence>
<feature type="transmembrane region" description="Helical" evidence="7">
    <location>
        <begin position="62"/>
        <end position="85"/>
    </location>
</feature>
<feature type="transmembrane region" description="Helical" evidence="7">
    <location>
        <begin position="130"/>
        <end position="150"/>
    </location>
</feature>
<feature type="region of interest" description="Disordered" evidence="6">
    <location>
        <begin position="278"/>
        <end position="305"/>
    </location>
</feature>
<evidence type="ECO:0000256" key="1">
    <source>
        <dbReference type="ARBA" id="ARBA00004141"/>
    </source>
</evidence>
<feature type="transmembrane region" description="Helical" evidence="7">
    <location>
        <begin position="30"/>
        <end position="50"/>
    </location>
</feature>
<protein>
    <recommendedName>
        <fullName evidence="10">Heat shock protein 30</fullName>
    </recommendedName>
</protein>
<evidence type="ECO:0000256" key="3">
    <source>
        <dbReference type="ARBA" id="ARBA00022692"/>
    </source>
</evidence>
<feature type="transmembrane region" description="Helical" evidence="7">
    <location>
        <begin position="196"/>
        <end position="212"/>
    </location>
</feature>
<dbReference type="PANTHER" id="PTHR28286:SF1">
    <property type="entry name" value="30 KDA HEAT SHOCK PROTEIN-RELATED"/>
    <property type="match status" value="1"/>
</dbReference>
<dbReference type="Gene3D" id="1.20.1070.10">
    <property type="entry name" value="Rhodopsin 7-helix transmembrane proteins"/>
    <property type="match status" value="1"/>
</dbReference>
<reference evidence="8 9" key="1">
    <citation type="journal article" date="2014" name="BMC Genomics">
        <title>Comparative genomics of the major fungal agents of human and animal Sporotrichosis: Sporothrix schenckii and Sporothrix brasiliensis.</title>
        <authorList>
            <person name="Teixeira M.M."/>
            <person name="de Almeida L.G."/>
            <person name="Kubitschek-Barreira P."/>
            <person name="Alves F.L."/>
            <person name="Kioshima E.S."/>
            <person name="Abadio A.K."/>
            <person name="Fernandes L."/>
            <person name="Derengowski L.S."/>
            <person name="Ferreira K.S."/>
            <person name="Souza R.C."/>
            <person name="Ruiz J.C."/>
            <person name="de Andrade N.C."/>
            <person name="Paes H.C."/>
            <person name="Nicola A.M."/>
            <person name="Albuquerque P."/>
            <person name="Gerber A.L."/>
            <person name="Martins V.P."/>
            <person name="Peconick L.D."/>
            <person name="Neto A.V."/>
            <person name="Chaucanez C.B."/>
            <person name="Silva P.A."/>
            <person name="Cunha O.L."/>
            <person name="de Oliveira F.F."/>
            <person name="dos Santos T.C."/>
            <person name="Barros A.L."/>
            <person name="Soares M.A."/>
            <person name="de Oliveira L.M."/>
            <person name="Marini M.M."/>
            <person name="Villalobos-Duno H."/>
            <person name="Cunha M.M."/>
            <person name="de Hoog S."/>
            <person name="da Silveira J.F."/>
            <person name="Henrissat B."/>
            <person name="Nino-Vega G.A."/>
            <person name="Cisalpino P.S."/>
            <person name="Mora-Montes H.M."/>
            <person name="Almeida S.R."/>
            <person name="Stajich J.E."/>
            <person name="Lopes-Bezerra L.M."/>
            <person name="Vasconcelos A.T."/>
            <person name="Felipe M.S."/>
        </authorList>
    </citation>
    <scope>NUCLEOTIDE SEQUENCE [LARGE SCALE GENOMIC DNA]</scope>
    <source>
        <strain evidence="8 9">1099-18</strain>
    </source>
</reference>
<dbReference type="SMART" id="SM01021">
    <property type="entry name" value="Bac_rhodopsin"/>
    <property type="match status" value="1"/>
</dbReference>
<dbReference type="GO" id="GO:0005886">
    <property type="term" value="C:plasma membrane"/>
    <property type="evidence" value="ECO:0007669"/>
    <property type="project" value="TreeGrafter"/>
</dbReference>
<keyword evidence="5 7" id="KW-0472">Membrane</keyword>
<comment type="caution">
    <text evidence="8">The sequence shown here is derived from an EMBL/GenBank/DDBJ whole genome shotgun (WGS) entry which is preliminary data.</text>
</comment>
<comment type="subcellular location">
    <subcellularLocation>
        <location evidence="1">Membrane</location>
        <topology evidence="1">Multi-pass membrane protein</topology>
    </subcellularLocation>
</comment>
<dbReference type="Proteomes" id="UP000033710">
    <property type="component" value="Unassembled WGS sequence"/>
</dbReference>
<dbReference type="InterPro" id="IPR043476">
    <property type="entry name" value="Yro2-like_7TM"/>
</dbReference>
<dbReference type="SUPFAM" id="SSF81321">
    <property type="entry name" value="Family A G protein-coupled receptor-like"/>
    <property type="match status" value="1"/>
</dbReference>
<dbReference type="InterPro" id="IPR001425">
    <property type="entry name" value="Arc/bac/fun_rhodopsins"/>
</dbReference>
<evidence type="ECO:0008006" key="10">
    <source>
        <dbReference type="Google" id="ProtNLM"/>
    </source>
</evidence>
<dbReference type="RefSeq" id="XP_016588234.1">
    <property type="nucleotide sequence ID" value="XM_016736208.1"/>
</dbReference>
<feature type="transmembrane region" description="Helical" evidence="7">
    <location>
        <begin position="156"/>
        <end position="176"/>
    </location>
</feature>
<sequence length="305" mass="33122">MAVIQLRSNDALNNNPPAGDEHLSVHGSDWLWAVFAVYLASFLAVFALSFAARAGERVFHYVYSIGLFVGVVTYFAMASDLGFVVVRTINQESRGLSRQVFFAHYINWVVAFPAAILSLGLVSGLPWATIVYQIFLSWIWVISYLVGAFTTSNYKWGFYAFGTFAWILLAVSQWLLDGRRSAVRVGVARDFNLLSGWLNLLWLLYPLAYGLSDGGNRIGVTPSFIWYGILDALLLPVLAFGTLVLSRNWDYSGLNIAFTQYGRVPVAGGHFPEKEQAAAAAPATATPAGGPGGPGVVAPEPAVTA</sequence>
<dbReference type="EMBL" id="AXCR01000007">
    <property type="protein sequence ID" value="KJR85558.1"/>
    <property type="molecule type" value="Genomic_DNA"/>
</dbReference>
<evidence type="ECO:0000256" key="4">
    <source>
        <dbReference type="ARBA" id="ARBA00022989"/>
    </source>
</evidence>
<dbReference type="GO" id="GO:0005783">
    <property type="term" value="C:endoplasmic reticulum"/>
    <property type="evidence" value="ECO:0007669"/>
    <property type="project" value="TreeGrafter"/>
</dbReference>
<dbReference type="PANTHER" id="PTHR28286">
    <property type="match status" value="1"/>
</dbReference>